<dbReference type="OrthoDB" id="693186at2759"/>
<comment type="caution">
    <text evidence="1">The sequence shown here is derived from an EMBL/GenBank/DDBJ whole genome shotgun (WGS) entry which is preliminary data.</text>
</comment>
<reference evidence="1" key="1">
    <citation type="journal article" date="2022" name="Front. Genet.">
        <title>Chromosome-Scale Assembly of the Dendrobium nobile Genome Provides Insights Into the Molecular Mechanism of the Biosynthesis of the Medicinal Active Ingredient of Dendrobium.</title>
        <authorList>
            <person name="Xu Q."/>
            <person name="Niu S.-C."/>
            <person name="Li K.-L."/>
            <person name="Zheng P.-J."/>
            <person name="Zhang X.-J."/>
            <person name="Jia Y."/>
            <person name="Liu Y."/>
            <person name="Niu Y.-X."/>
            <person name="Yu L.-H."/>
            <person name="Chen D.-F."/>
            <person name="Zhang G.-Q."/>
        </authorList>
    </citation>
    <scope>NUCLEOTIDE SEQUENCE</scope>
    <source>
        <tissue evidence="1">Leaf</tissue>
    </source>
</reference>
<protein>
    <recommendedName>
        <fullName evidence="3">Retrovirus-related Pol polyprotein from transposon TNT 1-94</fullName>
    </recommendedName>
</protein>
<dbReference type="PANTHER" id="PTHR47481:SF22">
    <property type="entry name" value="RETROTRANSPOSON GAG DOMAIN-CONTAINING PROTEIN"/>
    <property type="match status" value="1"/>
</dbReference>
<dbReference type="PANTHER" id="PTHR47481">
    <property type="match status" value="1"/>
</dbReference>
<evidence type="ECO:0000313" key="1">
    <source>
        <dbReference type="EMBL" id="KAI0492882.1"/>
    </source>
</evidence>
<evidence type="ECO:0008006" key="3">
    <source>
        <dbReference type="Google" id="ProtNLM"/>
    </source>
</evidence>
<evidence type="ECO:0000313" key="2">
    <source>
        <dbReference type="Proteomes" id="UP000829196"/>
    </source>
</evidence>
<dbReference type="EMBL" id="JAGYWB010000018">
    <property type="protein sequence ID" value="KAI0492882.1"/>
    <property type="molecule type" value="Genomic_DNA"/>
</dbReference>
<organism evidence="1 2">
    <name type="scientific">Dendrobium nobile</name>
    <name type="common">Orchid</name>
    <dbReference type="NCBI Taxonomy" id="94219"/>
    <lineage>
        <taxon>Eukaryota</taxon>
        <taxon>Viridiplantae</taxon>
        <taxon>Streptophyta</taxon>
        <taxon>Embryophyta</taxon>
        <taxon>Tracheophyta</taxon>
        <taxon>Spermatophyta</taxon>
        <taxon>Magnoliopsida</taxon>
        <taxon>Liliopsida</taxon>
        <taxon>Asparagales</taxon>
        <taxon>Orchidaceae</taxon>
        <taxon>Epidendroideae</taxon>
        <taxon>Malaxideae</taxon>
        <taxon>Dendrobiinae</taxon>
        <taxon>Dendrobium</taxon>
    </lineage>
</organism>
<keyword evidence="2" id="KW-1185">Reference proteome</keyword>
<accession>A0A8T3AAR0</accession>
<gene>
    <name evidence="1" type="ORF">KFK09_027158</name>
</gene>
<name>A0A8T3AAR0_DENNO</name>
<proteinExistence type="predicted"/>
<dbReference type="AlphaFoldDB" id="A0A8T3AAR0"/>
<dbReference type="Pfam" id="PF14223">
    <property type="entry name" value="Retrotran_gag_2"/>
    <property type="match status" value="1"/>
</dbReference>
<sequence length="231" mass="25734">MADLGSSASTPADSNISASLEEFVVPNPLKFLISNLKNLVPTLLTNENYQIWRLQLQQHFTANGFRDHLTGNSVCPPASSTTNHRMWKLIDRNLISGLLSTISPPVLPYVITLETAHDIWATLEARLQPTNRSRVIQLKNELHQIQMKDQSMQQYLAHIKNLVDNIAAAGSTIDTEDIILYILNGLPSTYQDYFFPFIGCGTGVEAALIFSRGKLISKIVEFGLTSIFSYP</sequence>
<dbReference type="Proteomes" id="UP000829196">
    <property type="component" value="Unassembled WGS sequence"/>
</dbReference>